<evidence type="ECO:0000256" key="2">
    <source>
        <dbReference type="SAM" id="Phobius"/>
    </source>
</evidence>
<keyword evidence="4" id="KW-1185">Reference proteome</keyword>
<sequence>MGSPSLGSRKWDLPTGTMNTTLVIGLAYIFLAYVVHPATQYAYLRVRAYRAWRRIEEGERVDVTNYPTWMELLGNCGRRDTARVVALLLLLFALASWILDLSIDVFPVPNPAYSQTLAPQVFKWPASNSTGASWHVLSLTEIDQEYEGDWLNQPNVFETVAKSRYYVKEYKNYVWSEPKDRYINGDIIVANWSRNTKPDNLVYGERATVMVDGITCSSGGEADIFTDDPIPVTLKNGTDAIEVWGTVLECDQGPAGIDVIGSSKPSIILTERETGDTHVIVEETSSEPSFLYSVWNATGASITAAAGNSSVEIAYAFHISSTVRLAEAVVTAIVNGVAGEGGGACFGLLRAYNRGPYDTVDFSDSYGKQKAMPFGEDPVSHYINSLKDNEHIIVGVEMNTNGMVAFALVIGLSFTGIVLTLFLCPKYEMDVYNRDELLRAINLQAQGLPDDPSRHSAMRIEVQREDRSRHLAVTISESNSERSRCARFLLRRGPEVTDDPVPATDSAPNGRDGVPVPRRPAHMYLGGVLTWLGKPIPRPRNHAINPEPLAPAMVLTASPVPSNAGSRVVSPTHPTAEGSSASATATPTFLSEPGRGASRFPDASLLFRSSSSDVEGITGYADYNEEEGDVDAEMGM</sequence>
<name>D7FRT9_ECTSI</name>
<dbReference type="AlphaFoldDB" id="D7FRT9"/>
<dbReference type="EMBL" id="FN649730">
    <property type="protein sequence ID" value="CBJ30880.1"/>
    <property type="molecule type" value="Genomic_DNA"/>
</dbReference>
<dbReference type="EMBL" id="FN648397">
    <property type="protein sequence ID" value="CBJ30880.1"/>
    <property type="molecule type" value="Genomic_DNA"/>
</dbReference>
<keyword evidence="2" id="KW-0472">Membrane</keyword>
<gene>
    <name evidence="3" type="ORF">Esi_0219_0034</name>
</gene>
<evidence type="ECO:0000256" key="1">
    <source>
        <dbReference type="SAM" id="MobiDB-lite"/>
    </source>
</evidence>
<feature type="transmembrane region" description="Helical" evidence="2">
    <location>
        <begin position="81"/>
        <end position="99"/>
    </location>
</feature>
<feature type="region of interest" description="Disordered" evidence="1">
    <location>
        <begin position="495"/>
        <end position="518"/>
    </location>
</feature>
<proteinExistence type="predicted"/>
<keyword evidence="2" id="KW-1133">Transmembrane helix</keyword>
<reference evidence="3 4" key="1">
    <citation type="journal article" date="2010" name="Nature">
        <title>The Ectocarpus genome and the independent evolution of multicellularity in brown algae.</title>
        <authorList>
            <person name="Cock J.M."/>
            <person name="Sterck L."/>
            <person name="Rouze P."/>
            <person name="Scornet D."/>
            <person name="Allen A.E."/>
            <person name="Amoutzias G."/>
            <person name="Anthouard V."/>
            <person name="Artiguenave F."/>
            <person name="Aury J.M."/>
            <person name="Badger J.H."/>
            <person name="Beszteri B."/>
            <person name="Billiau K."/>
            <person name="Bonnet E."/>
            <person name="Bothwell J.H."/>
            <person name="Bowler C."/>
            <person name="Boyen C."/>
            <person name="Brownlee C."/>
            <person name="Carrano C.J."/>
            <person name="Charrier B."/>
            <person name="Cho G.Y."/>
            <person name="Coelho S.M."/>
            <person name="Collen J."/>
            <person name="Corre E."/>
            <person name="Da Silva C."/>
            <person name="Delage L."/>
            <person name="Delaroque N."/>
            <person name="Dittami S.M."/>
            <person name="Doulbeau S."/>
            <person name="Elias M."/>
            <person name="Farnham G."/>
            <person name="Gachon C.M."/>
            <person name="Gschloessl B."/>
            <person name="Heesch S."/>
            <person name="Jabbari K."/>
            <person name="Jubin C."/>
            <person name="Kawai H."/>
            <person name="Kimura K."/>
            <person name="Kloareg B."/>
            <person name="Kupper F.C."/>
            <person name="Lang D."/>
            <person name="Le Bail A."/>
            <person name="Leblanc C."/>
            <person name="Lerouge P."/>
            <person name="Lohr M."/>
            <person name="Lopez P.J."/>
            <person name="Martens C."/>
            <person name="Maumus F."/>
            <person name="Michel G."/>
            <person name="Miranda-Saavedra D."/>
            <person name="Morales J."/>
            <person name="Moreau H."/>
            <person name="Motomura T."/>
            <person name="Nagasato C."/>
            <person name="Napoli C.A."/>
            <person name="Nelson D.R."/>
            <person name="Nyvall-Collen P."/>
            <person name="Peters A.F."/>
            <person name="Pommier C."/>
            <person name="Potin P."/>
            <person name="Poulain J."/>
            <person name="Quesneville H."/>
            <person name="Read B."/>
            <person name="Rensing S.A."/>
            <person name="Ritter A."/>
            <person name="Rousvoal S."/>
            <person name="Samanta M."/>
            <person name="Samson G."/>
            <person name="Schroeder D.C."/>
            <person name="Segurens B."/>
            <person name="Strittmatter M."/>
            <person name="Tonon T."/>
            <person name="Tregear J.W."/>
            <person name="Valentin K."/>
            <person name="von Dassow P."/>
            <person name="Yamagishi T."/>
            <person name="Van de Peer Y."/>
            <person name="Wincker P."/>
        </authorList>
    </citation>
    <scope>NUCLEOTIDE SEQUENCE [LARGE SCALE GENOMIC DNA]</scope>
    <source>
        <strain evidence="4">Ec32 / CCAP1310/4</strain>
    </source>
</reference>
<dbReference type="InParanoid" id="D7FRT9"/>
<feature type="transmembrane region" description="Helical" evidence="2">
    <location>
        <begin position="20"/>
        <end position="44"/>
    </location>
</feature>
<evidence type="ECO:0000313" key="4">
    <source>
        <dbReference type="Proteomes" id="UP000002630"/>
    </source>
</evidence>
<protein>
    <submittedName>
        <fullName evidence="3">Uncharacterized protein</fullName>
    </submittedName>
</protein>
<dbReference type="OrthoDB" id="10316968at2759"/>
<dbReference type="Proteomes" id="UP000002630">
    <property type="component" value="Linkage Group LG05"/>
</dbReference>
<feature type="compositionally biased region" description="Low complexity" evidence="1">
    <location>
        <begin position="575"/>
        <end position="587"/>
    </location>
</feature>
<organism evidence="3 4">
    <name type="scientific">Ectocarpus siliculosus</name>
    <name type="common">Brown alga</name>
    <name type="synonym">Conferva siliculosa</name>
    <dbReference type="NCBI Taxonomy" id="2880"/>
    <lineage>
        <taxon>Eukaryota</taxon>
        <taxon>Sar</taxon>
        <taxon>Stramenopiles</taxon>
        <taxon>Ochrophyta</taxon>
        <taxon>PX clade</taxon>
        <taxon>Phaeophyceae</taxon>
        <taxon>Ectocarpales</taxon>
        <taxon>Ectocarpaceae</taxon>
        <taxon>Ectocarpus</taxon>
    </lineage>
</organism>
<evidence type="ECO:0000313" key="3">
    <source>
        <dbReference type="EMBL" id="CBJ30880.1"/>
    </source>
</evidence>
<accession>D7FRT9</accession>
<feature type="region of interest" description="Disordered" evidence="1">
    <location>
        <begin position="562"/>
        <end position="587"/>
    </location>
</feature>
<keyword evidence="2" id="KW-0812">Transmembrane</keyword>
<feature type="transmembrane region" description="Helical" evidence="2">
    <location>
        <begin position="403"/>
        <end position="424"/>
    </location>
</feature>